<keyword evidence="5 7" id="KW-0472">Membrane</keyword>
<dbReference type="InterPro" id="IPR003838">
    <property type="entry name" value="ABC3_permease_C"/>
</dbReference>
<feature type="transmembrane region" description="Helical" evidence="7">
    <location>
        <begin position="357"/>
        <end position="382"/>
    </location>
</feature>
<dbReference type="RefSeq" id="WP_376980661.1">
    <property type="nucleotide sequence ID" value="NZ_JBHLSV010000012.1"/>
</dbReference>
<feature type="transmembrane region" description="Helical" evidence="7">
    <location>
        <begin position="497"/>
        <end position="517"/>
    </location>
</feature>
<comment type="similarity">
    <text evidence="6">Belongs to the ABC-4 integral membrane protein family.</text>
</comment>
<feature type="transmembrane region" description="Helical" evidence="7">
    <location>
        <begin position="411"/>
        <end position="433"/>
    </location>
</feature>
<evidence type="ECO:0000259" key="8">
    <source>
        <dbReference type="Pfam" id="PF02687"/>
    </source>
</evidence>
<evidence type="ECO:0000256" key="1">
    <source>
        <dbReference type="ARBA" id="ARBA00004651"/>
    </source>
</evidence>
<feature type="transmembrane region" description="Helical" evidence="7">
    <location>
        <begin position="439"/>
        <end position="466"/>
    </location>
</feature>
<comment type="caution">
    <text evidence="9">The sequence shown here is derived from an EMBL/GenBank/DDBJ whole genome shotgun (WGS) entry which is preliminary data.</text>
</comment>
<evidence type="ECO:0000256" key="4">
    <source>
        <dbReference type="ARBA" id="ARBA00022989"/>
    </source>
</evidence>
<evidence type="ECO:0000313" key="10">
    <source>
        <dbReference type="Proteomes" id="UP001589793"/>
    </source>
</evidence>
<feature type="transmembrane region" description="Helical" evidence="7">
    <location>
        <begin position="268"/>
        <end position="293"/>
    </location>
</feature>
<keyword evidence="10" id="KW-1185">Reference proteome</keyword>
<feature type="transmembrane region" description="Helical" evidence="7">
    <location>
        <begin position="21"/>
        <end position="44"/>
    </location>
</feature>
<dbReference type="Pfam" id="PF02687">
    <property type="entry name" value="FtsX"/>
    <property type="match status" value="2"/>
</dbReference>
<dbReference type="EMBL" id="JBHLSV010000012">
    <property type="protein sequence ID" value="MFC0674505.1"/>
    <property type="molecule type" value="Genomic_DNA"/>
</dbReference>
<proteinExistence type="inferred from homology"/>
<protein>
    <submittedName>
        <fullName evidence="9">FtsX-like permease family protein</fullName>
    </submittedName>
</protein>
<dbReference type="PANTHER" id="PTHR30572">
    <property type="entry name" value="MEMBRANE COMPONENT OF TRANSPORTER-RELATED"/>
    <property type="match status" value="1"/>
</dbReference>
<accession>A0ABV6RBY7</accession>
<feature type="domain" description="ABC3 transporter permease C-terminal" evidence="8">
    <location>
        <begin position="271"/>
        <end position="389"/>
    </location>
</feature>
<gene>
    <name evidence="9" type="ORF">ACFFF6_11115</name>
</gene>
<reference evidence="9 10" key="1">
    <citation type="submission" date="2024-09" db="EMBL/GenBank/DDBJ databases">
        <authorList>
            <person name="Sun Q."/>
            <person name="Mori K."/>
        </authorList>
    </citation>
    <scope>NUCLEOTIDE SEQUENCE [LARGE SCALE GENOMIC DNA]</scope>
    <source>
        <strain evidence="9 10">CICC 10874</strain>
    </source>
</reference>
<organism evidence="9 10">
    <name type="scientific">Brachybacterium hainanense</name>
    <dbReference type="NCBI Taxonomy" id="1541174"/>
    <lineage>
        <taxon>Bacteria</taxon>
        <taxon>Bacillati</taxon>
        <taxon>Actinomycetota</taxon>
        <taxon>Actinomycetes</taxon>
        <taxon>Micrococcales</taxon>
        <taxon>Dermabacteraceae</taxon>
        <taxon>Brachybacterium</taxon>
    </lineage>
</organism>
<feature type="transmembrane region" description="Helical" evidence="7">
    <location>
        <begin position="813"/>
        <end position="833"/>
    </location>
</feature>
<comment type="subcellular location">
    <subcellularLocation>
        <location evidence="1">Cell membrane</location>
        <topology evidence="1">Multi-pass membrane protein</topology>
    </subcellularLocation>
</comment>
<dbReference type="InterPro" id="IPR050250">
    <property type="entry name" value="Macrolide_Exporter_MacB"/>
</dbReference>
<dbReference type="Proteomes" id="UP001589793">
    <property type="component" value="Unassembled WGS sequence"/>
</dbReference>
<feature type="domain" description="ABC3 transporter permease C-terminal" evidence="8">
    <location>
        <begin position="726"/>
        <end position="842"/>
    </location>
</feature>
<feature type="transmembrane region" description="Helical" evidence="7">
    <location>
        <begin position="715"/>
        <end position="739"/>
    </location>
</feature>
<evidence type="ECO:0000256" key="3">
    <source>
        <dbReference type="ARBA" id="ARBA00022692"/>
    </source>
</evidence>
<evidence type="ECO:0000256" key="2">
    <source>
        <dbReference type="ARBA" id="ARBA00022475"/>
    </source>
</evidence>
<keyword evidence="2" id="KW-1003">Cell membrane</keyword>
<name>A0ABV6RBY7_9MICO</name>
<evidence type="ECO:0000256" key="7">
    <source>
        <dbReference type="SAM" id="Phobius"/>
    </source>
</evidence>
<evidence type="ECO:0000256" key="5">
    <source>
        <dbReference type="ARBA" id="ARBA00023136"/>
    </source>
</evidence>
<keyword evidence="4 7" id="KW-1133">Transmembrane helix</keyword>
<feature type="transmembrane region" description="Helical" evidence="7">
    <location>
        <begin position="775"/>
        <end position="801"/>
    </location>
</feature>
<sequence length="851" mass="86815">MSRPQSRRRARPQLTPLRRHVAAIITIALSTAFVAVLVLAGNLMTASIDQSSEAPFRGADLVIDMSGTDPVENPDGTLSAPPRPEIEGVETMWATGSSYVQMRPATGGGASRFVELRPLPPQEAAPTALREGRAASAPDEITLSPGAAEDFQVSVGEDLLARTVDDQGEEHETTLRVTGIVESSDTGSALFSFDSPWAVLTEANAPVLTGAPLGAYTSVWLASVEPGADPSAIIASSSSDAMQIQTAERAIADAKSQGLSGIVAMGSIFGVFVVIALVTAAVVVGNTFTVTLAQRTRDLALLRTLGATRRQVAATVRGESLRVGLLGSAAGMLLGHVLAQLALLAAFALGWTPGLGIVPASLLSVLLPLGAGVLVTGIAGIAPLRRATGVAPLEALRPVEASSRGAGRLRAAGSVVVFLVGLGLLLAGTGISLGGAQGIGLLMAILGGVLSFAAALIGLVVITPVATSLVGRLVRRIGGVPATVAAANTLRHPRRSAATISALLIGTTLMTMMAVGAHTAEVSLTADLDNRKPVDVIVRADAMPEDALAQVESVQGVADAVIVPTAELDVDSADTMTLYGPAAEQIDGIAVRDDISAKMADGVLLTGGDRAQKFGLHDGQEITVPAAGGGTVRLTVRLDGNLSMSLLTPATFAEVAGPSSATSMFVRLASPDDPARGGLDSITVLMNLQDWLEESGFENVRATGDGIEREMYGQILGVLLAITLGMLAVAVLVALVGVANTLSLGVVERTGENALLRALGTTRTQMRAMLAWEGLLLALIGAALGVALGMLYGTTGIMAIFGATFPTVVTVPWVQVLTVIGLTLLAGLLASVLPARRAASTAPAQALAAEG</sequence>
<dbReference type="PANTHER" id="PTHR30572:SF4">
    <property type="entry name" value="ABC TRANSPORTER PERMEASE YTRF"/>
    <property type="match status" value="1"/>
</dbReference>
<evidence type="ECO:0000313" key="9">
    <source>
        <dbReference type="EMBL" id="MFC0674505.1"/>
    </source>
</evidence>
<feature type="transmembrane region" description="Helical" evidence="7">
    <location>
        <begin position="325"/>
        <end position="351"/>
    </location>
</feature>
<keyword evidence="3 7" id="KW-0812">Transmembrane</keyword>
<evidence type="ECO:0000256" key="6">
    <source>
        <dbReference type="ARBA" id="ARBA00038076"/>
    </source>
</evidence>